<dbReference type="RefSeq" id="WP_163290057.1">
    <property type="nucleotide sequence ID" value="NZ_JAAGWY010000002.1"/>
</dbReference>
<reference evidence="2 3" key="1">
    <citation type="journal article" date="2014" name="J. Microbiol.">
        <title>Diaminobutyricibacter tongyongensis gen. nov., sp. nov. and Homoserinibacter gongjuensis gen. nov., sp. nov. belong to the family Microbacteriaceae.</title>
        <authorList>
            <person name="Kim S.J."/>
            <person name="Ahn J.H."/>
            <person name="Weon H.Y."/>
            <person name="Hamada M."/>
            <person name="Suzuki K."/>
            <person name="Kwon S.W."/>
        </authorList>
    </citation>
    <scope>NUCLEOTIDE SEQUENCE [LARGE SCALE GENOMIC DNA]</scope>
    <source>
        <strain evidence="2 3">NBRC 108724</strain>
    </source>
</reference>
<gene>
    <name evidence="2" type="ORF">G3T36_12395</name>
</gene>
<protein>
    <recommendedName>
        <fullName evidence="4">ATP/GTP-binding protein</fullName>
    </recommendedName>
</protein>
<feature type="compositionally biased region" description="Basic residues" evidence="1">
    <location>
        <begin position="1"/>
        <end position="11"/>
    </location>
</feature>
<dbReference type="AlphaFoldDB" id="A0A6L9XZM7"/>
<comment type="caution">
    <text evidence="2">The sequence shown here is derived from an EMBL/GenBank/DDBJ whole genome shotgun (WGS) entry which is preliminary data.</text>
</comment>
<proteinExistence type="predicted"/>
<organism evidence="2 3">
    <name type="scientific">Leifsonia tongyongensis</name>
    <dbReference type="NCBI Taxonomy" id="1268043"/>
    <lineage>
        <taxon>Bacteria</taxon>
        <taxon>Bacillati</taxon>
        <taxon>Actinomycetota</taxon>
        <taxon>Actinomycetes</taxon>
        <taxon>Micrococcales</taxon>
        <taxon>Microbacteriaceae</taxon>
        <taxon>Leifsonia</taxon>
    </lineage>
</organism>
<keyword evidence="3" id="KW-1185">Reference proteome</keyword>
<sequence>MPRSNRPRGRKPGQDEEEALDLARVTQGWRRTEVRRGFAWNVQPVSPIQAVKVYICPGCGLEIEPGVAHLVTWRADGLMGDAADIAARRHWHTHCWRIS</sequence>
<name>A0A6L9XZM7_9MICO</name>
<feature type="region of interest" description="Disordered" evidence="1">
    <location>
        <begin position="1"/>
        <end position="20"/>
    </location>
</feature>
<accession>A0A6L9XZM7</accession>
<evidence type="ECO:0000313" key="3">
    <source>
        <dbReference type="Proteomes" id="UP000474967"/>
    </source>
</evidence>
<evidence type="ECO:0008006" key="4">
    <source>
        <dbReference type="Google" id="ProtNLM"/>
    </source>
</evidence>
<dbReference type="EMBL" id="JAAGWY010000002">
    <property type="protein sequence ID" value="NEN06667.1"/>
    <property type="molecule type" value="Genomic_DNA"/>
</dbReference>
<dbReference type="Proteomes" id="UP000474967">
    <property type="component" value="Unassembled WGS sequence"/>
</dbReference>
<evidence type="ECO:0000313" key="2">
    <source>
        <dbReference type="EMBL" id="NEN06667.1"/>
    </source>
</evidence>
<evidence type="ECO:0000256" key="1">
    <source>
        <dbReference type="SAM" id="MobiDB-lite"/>
    </source>
</evidence>